<gene>
    <name evidence="1" type="ORF">UFOPK2996_00249</name>
</gene>
<sequence>MTGYAELTSDAHSCAIRTDESLWCWGGNAWGQLGDGTTIQRNSPTEVSSATAWGYITVSDTYSMGLRG</sequence>
<dbReference type="InterPro" id="IPR000408">
    <property type="entry name" value="Reg_chr_condens"/>
</dbReference>
<proteinExistence type="predicted"/>
<accession>A0A6J6WWL7</accession>
<dbReference type="EMBL" id="CAFAAH010000016">
    <property type="protein sequence ID" value="CAB4788559.1"/>
    <property type="molecule type" value="Genomic_DNA"/>
</dbReference>
<dbReference type="SUPFAM" id="SSF50985">
    <property type="entry name" value="RCC1/BLIP-II"/>
    <property type="match status" value="1"/>
</dbReference>
<name>A0A6J6WWL7_9ZZZZ</name>
<dbReference type="InterPro" id="IPR009091">
    <property type="entry name" value="RCC1/BLIP-II"/>
</dbReference>
<evidence type="ECO:0000313" key="1">
    <source>
        <dbReference type="EMBL" id="CAB4788559.1"/>
    </source>
</evidence>
<dbReference type="AlphaFoldDB" id="A0A6J6WWL7"/>
<reference evidence="1" key="1">
    <citation type="submission" date="2020-05" db="EMBL/GenBank/DDBJ databases">
        <authorList>
            <person name="Chiriac C."/>
            <person name="Salcher M."/>
            <person name="Ghai R."/>
            <person name="Kavagutti S V."/>
        </authorList>
    </citation>
    <scope>NUCLEOTIDE SEQUENCE</scope>
</reference>
<dbReference type="Gene3D" id="2.130.10.30">
    <property type="entry name" value="Regulator of chromosome condensation 1/beta-lactamase-inhibitor protein II"/>
    <property type="match status" value="1"/>
</dbReference>
<dbReference type="Pfam" id="PF00415">
    <property type="entry name" value="RCC1"/>
    <property type="match status" value="1"/>
</dbReference>
<protein>
    <submittedName>
        <fullName evidence="1">Unannotated protein</fullName>
    </submittedName>
</protein>
<organism evidence="1">
    <name type="scientific">freshwater metagenome</name>
    <dbReference type="NCBI Taxonomy" id="449393"/>
    <lineage>
        <taxon>unclassified sequences</taxon>
        <taxon>metagenomes</taxon>
        <taxon>ecological metagenomes</taxon>
    </lineage>
</organism>